<dbReference type="RefSeq" id="WP_263954037.1">
    <property type="nucleotide sequence ID" value="NZ_JAOYFC010000002.1"/>
</dbReference>
<evidence type="ECO:0000256" key="1">
    <source>
        <dbReference type="ARBA" id="ARBA00022723"/>
    </source>
</evidence>
<organism evidence="3 4">
    <name type="scientific">Halocynthiibacter halioticoli</name>
    <dbReference type="NCBI Taxonomy" id="2986804"/>
    <lineage>
        <taxon>Bacteria</taxon>
        <taxon>Pseudomonadati</taxon>
        <taxon>Pseudomonadota</taxon>
        <taxon>Alphaproteobacteria</taxon>
        <taxon>Rhodobacterales</taxon>
        <taxon>Paracoccaceae</taxon>
        <taxon>Halocynthiibacter</taxon>
    </lineage>
</organism>
<dbReference type="InterPro" id="IPR011051">
    <property type="entry name" value="RmlC_Cupin_sf"/>
</dbReference>
<protein>
    <submittedName>
        <fullName evidence="3">Cupin domain-containing protein</fullName>
    </submittedName>
</protein>
<dbReference type="InterPro" id="IPR013096">
    <property type="entry name" value="Cupin_2"/>
</dbReference>
<dbReference type="PANTHER" id="PTHR35848:SF9">
    <property type="entry name" value="SLL1358 PROTEIN"/>
    <property type="match status" value="1"/>
</dbReference>
<gene>
    <name evidence="3" type="ORF">OH136_11595</name>
</gene>
<dbReference type="AlphaFoldDB" id="A0AAE3J2Q8"/>
<name>A0AAE3J2Q8_9RHOB</name>
<dbReference type="InterPro" id="IPR014710">
    <property type="entry name" value="RmlC-like_jellyroll"/>
</dbReference>
<feature type="domain" description="Cupin type-2" evidence="2">
    <location>
        <begin position="46"/>
        <end position="117"/>
    </location>
</feature>
<evidence type="ECO:0000259" key="2">
    <source>
        <dbReference type="Pfam" id="PF07883"/>
    </source>
</evidence>
<dbReference type="GO" id="GO:0046872">
    <property type="term" value="F:metal ion binding"/>
    <property type="evidence" value="ECO:0007669"/>
    <property type="project" value="UniProtKB-KW"/>
</dbReference>
<dbReference type="InterPro" id="IPR051610">
    <property type="entry name" value="GPI/OXD"/>
</dbReference>
<evidence type="ECO:0000313" key="4">
    <source>
        <dbReference type="Proteomes" id="UP001208041"/>
    </source>
</evidence>
<dbReference type="Proteomes" id="UP001208041">
    <property type="component" value="Unassembled WGS sequence"/>
</dbReference>
<dbReference type="Gene3D" id="2.60.120.10">
    <property type="entry name" value="Jelly Rolls"/>
    <property type="match status" value="1"/>
</dbReference>
<keyword evidence="1" id="KW-0479">Metal-binding</keyword>
<comment type="caution">
    <text evidence="3">The sequence shown here is derived from an EMBL/GenBank/DDBJ whole genome shotgun (WGS) entry which is preliminary data.</text>
</comment>
<keyword evidence="4" id="KW-1185">Reference proteome</keyword>
<sequence>MSKIDLDNISERAGSIYPGRYADEMKGRSSLRIGAAGGLTQFGANLIILQPGAKSSLRHWHVNEDEFVMVTEGVVQLVTDEGETEMGAGDCAAFPANVPNGHCFINRSGSEARFLVVGTSAPEETAFYADIDMKYTRKNGQNSFTRKDGSPLPDDI</sequence>
<dbReference type="SUPFAM" id="SSF51182">
    <property type="entry name" value="RmlC-like cupins"/>
    <property type="match status" value="1"/>
</dbReference>
<dbReference type="Pfam" id="PF07883">
    <property type="entry name" value="Cupin_2"/>
    <property type="match status" value="1"/>
</dbReference>
<evidence type="ECO:0000313" key="3">
    <source>
        <dbReference type="EMBL" id="MCV6825196.1"/>
    </source>
</evidence>
<dbReference type="PANTHER" id="PTHR35848">
    <property type="entry name" value="OXALATE-BINDING PROTEIN"/>
    <property type="match status" value="1"/>
</dbReference>
<dbReference type="EMBL" id="JAOYFC010000002">
    <property type="protein sequence ID" value="MCV6825196.1"/>
    <property type="molecule type" value="Genomic_DNA"/>
</dbReference>
<proteinExistence type="predicted"/>
<reference evidence="3" key="1">
    <citation type="submission" date="2022-10" db="EMBL/GenBank/DDBJ databases">
        <authorList>
            <person name="Yue Y."/>
        </authorList>
    </citation>
    <scope>NUCLEOTIDE SEQUENCE</scope>
    <source>
        <strain evidence="3">Z654</strain>
    </source>
</reference>
<accession>A0AAE3J2Q8</accession>
<dbReference type="CDD" id="cd02224">
    <property type="entry name" value="cupin_SPO2919-like"/>
    <property type="match status" value="1"/>
</dbReference>